<comment type="subcellular location">
    <subcellularLocation>
        <location evidence="1">Endomembrane system</location>
        <topology evidence="1">Multi-pass membrane protein</topology>
    </subcellularLocation>
</comment>
<gene>
    <name evidence="7" type="ORF">SM611_27360</name>
</gene>
<accession>A0ABV4QI24</accession>
<feature type="transmembrane region" description="Helical" evidence="5">
    <location>
        <begin position="43"/>
        <end position="62"/>
    </location>
</feature>
<evidence type="ECO:0000313" key="7">
    <source>
        <dbReference type="EMBL" id="MFA1542668.1"/>
    </source>
</evidence>
<comment type="caution">
    <text evidence="7">The sequence shown here is derived from an EMBL/GenBank/DDBJ whole genome shotgun (WGS) entry which is preliminary data.</text>
</comment>
<evidence type="ECO:0000256" key="4">
    <source>
        <dbReference type="ARBA" id="ARBA00023136"/>
    </source>
</evidence>
<proteinExistence type="predicted"/>
<protein>
    <submittedName>
        <fullName evidence="7">DUF202 domain-containing protein</fullName>
    </submittedName>
</protein>
<evidence type="ECO:0000259" key="6">
    <source>
        <dbReference type="Pfam" id="PF02656"/>
    </source>
</evidence>
<evidence type="ECO:0000313" key="8">
    <source>
        <dbReference type="Proteomes" id="UP001569963"/>
    </source>
</evidence>
<dbReference type="InterPro" id="IPR003807">
    <property type="entry name" value="DUF202"/>
</dbReference>
<keyword evidence="2 5" id="KW-0812">Transmembrane</keyword>
<keyword evidence="8" id="KW-1185">Reference proteome</keyword>
<feature type="transmembrane region" description="Helical" evidence="5">
    <location>
        <begin position="21"/>
        <end position="37"/>
    </location>
</feature>
<feature type="transmembrane region" description="Helical" evidence="5">
    <location>
        <begin position="74"/>
        <end position="97"/>
    </location>
</feature>
<dbReference type="RefSeq" id="WP_371953007.1">
    <property type="nucleotide sequence ID" value="NZ_JAXCEI010000013.1"/>
</dbReference>
<keyword evidence="4 5" id="KW-0472">Membrane</keyword>
<evidence type="ECO:0000256" key="2">
    <source>
        <dbReference type="ARBA" id="ARBA00022692"/>
    </source>
</evidence>
<evidence type="ECO:0000256" key="3">
    <source>
        <dbReference type="ARBA" id="ARBA00022989"/>
    </source>
</evidence>
<evidence type="ECO:0000256" key="1">
    <source>
        <dbReference type="ARBA" id="ARBA00004127"/>
    </source>
</evidence>
<name>A0ABV4QI24_9ACTN</name>
<sequence length="105" mass="11319">MIPEDVEDLDRGLARERTELAWFRTAISFAAVGATMLKTAPVVGGLVLGVSVLVYLLGRVSRPDERVAERTRRPALLLITAAVTLVSAVALITVVFASDSLFPLR</sequence>
<keyword evidence="3 5" id="KW-1133">Transmembrane helix</keyword>
<organism evidence="7 8">
    <name type="scientific">Actinomadura monticuli</name>
    <dbReference type="NCBI Taxonomy" id="3097367"/>
    <lineage>
        <taxon>Bacteria</taxon>
        <taxon>Bacillati</taxon>
        <taxon>Actinomycetota</taxon>
        <taxon>Actinomycetes</taxon>
        <taxon>Streptosporangiales</taxon>
        <taxon>Thermomonosporaceae</taxon>
        <taxon>Actinomadura</taxon>
    </lineage>
</organism>
<dbReference type="Pfam" id="PF02656">
    <property type="entry name" value="DUF202"/>
    <property type="match status" value="1"/>
</dbReference>
<dbReference type="Proteomes" id="UP001569963">
    <property type="component" value="Unassembled WGS sequence"/>
</dbReference>
<reference evidence="7 8" key="1">
    <citation type="submission" date="2023-11" db="EMBL/GenBank/DDBJ databases">
        <title>Actinomadura monticuli sp. nov., isolated from volcanic ash.</title>
        <authorList>
            <person name="Lee S.D."/>
            <person name="Yang H."/>
            <person name="Kim I.S."/>
        </authorList>
    </citation>
    <scope>NUCLEOTIDE SEQUENCE [LARGE SCALE GENOMIC DNA]</scope>
    <source>
        <strain evidence="7 8">DLS-62</strain>
    </source>
</reference>
<feature type="domain" description="DUF202" evidence="6">
    <location>
        <begin position="10"/>
        <end position="65"/>
    </location>
</feature>
<dbReference type="EMBL" id="JAXCEI010000013">
    <property type="protein sequence ID" value="MFA1542668.1"/>
    <property type="molecule type" value="Genomic_DNA"/>
</dbReference>
<evidence type="ECO:0000256" key="5">
    <source>
        <dbReference type="SAM" id="Phobius"/>
    </source>
</evidence>